<name>A0A397XV02_BRACM</name>
<accession>A0A397XV02</accession>
<dbReference type="PANTHER" id="PTHR45752:SF194">
    <property type="entry name" value="NB-ARC DOMAIN-CONTAINING PROTEIN"/>
    <property type="match status" value="1"/>
</dbReference>
<evidence type="ECO:0000313" key="2">
    <source>
        <dbReference type="Proteomes" id="UP000264353"/>
    </source>
</evidence>
<dbReference type="AlphaFoldDB" id="A0A397XV02"/>
<dbReference type="InterPro" id="IPR032675">
    <property type="entry name" value="LRR_dom_sf"/>
</dbReference>
<proteinExistence type="predicted"/>
<dbReference type="SUPFAM" id="SSF52058">
    <property type="entry name" value="L domain-like"/>
    <property type="match status" value="1"/>
</dbReference>
<dbReference type="InterPro" id="IPR050715">
    <property type="entry name" value="LRR-SigEffector_domain"/>
</dbReference>
<evidence type="ECO:0000313" key="1">
    <source>
        <dbReference type="EMBL" id="RID45189.1"/>
    </source>
</evidence>
<dbReference type="Gene3D" id="3.80.10.10">
    <property type="entry name" value="Ribonuclease Inhibitor"/>
    <property type="match status" value="1"/>
</dbReference>
<gene>
    <name evidence="1" type="ORF">BRARA_I01934</name>
</gene>
<dbReference type="Proteomes" id="UP000264353">
    <property type="component" value="Chromosome A9"/>
</dbReference>
<protein>
    <submittedName>
        <fullName evidence="1">Uncharacterized protein</fullName>
    </submittedName>
</protein>
<sequence>MGVQPLTCLREIDLTLSENLKEIPDLSKATNLEKLSLSLCLSLLELPSSIQNLKKLRDFIMFSCKSLKTIPTGIYLNSLDCLDLGECSRLRSFPEISKQNQTAVEESPSNLYLEVLGVTNLKNCKNLETLPTGINFKSLKWLFLLGCSRLRSFPNISENMKNLVLSFTAIEEVPWWIEKFSSVSLNILKLKHLTVADFSNCGALTEAGWDDNASVVAIATENIHFRLSDKACSSLPDVYFSKVELNFFGCFIFDHKVLFQQQIVLMRVILSGEEVPSYFTDRTTENSLTNIPLPHISQPLLRFKACVLCHVKSFDINDLSFKIQVCFRFIDIFGNHFDYADLPKYFTTSKLRGHLFILDCCFPTSLADQLNYDRVDLHFRIEDELKVHLKGCGILLSENVPSLGCNPNILPHVSGENTCNNAYLEGHETDHIQECGDSAMESDPSFTCY</sequence>
<dbReference type="PANTHER" id="PTHR45752">
    <property type="entry name" value="LEUCINE-RICH REPEAT-CONTAINING"/>
    <property type="match status" value="1"/>
</dbReference>
<dbReference type="EMBL" id="CM010636">
    <property type="protein sequence ID" value="RID45189.1"/>
    <property type="molecule type" value="Genomic_DNA"/>
</dbReference>
<organism evidence="1 2">
    <name type="scientific">Brassica campestris</name>
    <name type="common">Field mustard</name>
    <dbReference type="NCBI Taxonomy" id="3711"/>
    <lineage>
        <taxon>Eukaryota</taxon>
        <taxon>Viridiplantae</taxon>
        <taxon>Streptophyta</taxon>
        <taxon>Embryophyta</taxon>
        <taxon>Tracheophyta</taxon>
        <taxon>Spermatophyta</taxon>
        <taxon>Magnoliopsida</taxon>
        <taxon>eudicotyledons</taxon>
        <taxon>Gunneridae</taxon>
        <taxon>Pentapetalae</taxon>
        <taxon>rosids</taxon>
        <taxon>malvids</taxon>
        <taxon>Brassicales</taxon>
        <taxon>Brassicaceae</taxon>
        <taxon>Brassiceae</taxon>
        <taxon>Brassica</taxon>
    </lineage>
</organism>
<reference evidence="1 2" key="1">
    <citation type="submission" date="2018-06" db="EMBL/GenBank/DDBJ databases">
        <title>WGS assembly of Brassica rapa FPsc.</title>
        <authorList>
            <person name="Bowman J."/>
            <person name="Kohchi T."/>
            <person name="Yamato K."/>
            <person name="Jenkins J."/>
            <person name="Shu S."/>
            <person name="Ishizaki K."/>
            <person name="Yamaoka S."/>
            <person name="Nishihama R."/>
            <person name="Nakamura Y."/>
            <person name="Berger F."/>
            <person name="Adam C."/>
            <person name="Aki S."/>
            <person name="Althoff F."/>
            <person name="Araki T."/>
            <person name="Arteaga-Vazquez M."/>
            <person name="Balasubrmanian S."/>
            <person name="Bauer D."/>
            <person name="Boehm C."/>
            <person name="Briginshaw L."/>
            <person name="Caballero-Perez J."/>
            <person name="Catarino B."/>
            <person name="Chen F."/>
            <person name="Chiyoda S."/>
            <person name="Chovatia M."/>
            <person name="Davies K."/>
            <person name="Delmans M."/>
            <person name="Demura T."/>
            <person name="Dierschke T."/>
            <person name="Dolan L."/>
            <person name="Dorantes-Acosta A."/>
            <person name="Eklund D."/>
            <person name="Florent S."/>
            <person name="Flores-Sandoval E."/>
            <person name="Fujiyama A."/>
            <person name="Fukuzawa H."/>
            <person name="Galik B."/>
            <person name="Grimanelli D."/>
            <person name="Grimwood J."/>
            <person name="Grossniklaus U."/>
            <person name="Hamada T."/>
            <person name="Haseloff J."/>
            <person name="Hetherington A."/>
            <person name="Higo A."/>
            <person name="Hirakawa Y."/>
            <person name="Hundley H."/>
            <person name="Ikeda Y."/>
            <person name="Inoue K."/>
            <person name="Inoue S."/>
            <person name="Ishida S."/>
            <person name="Jia Q."/>
            <person name="Kakita M."/>
            <person name="Kanazawa T."/>
            <person name="Kawai Y."/>
            <person name="Kawashima T."/>
            <person name="Kennedy M."/>
            <person name="Kinose K."/>
            <person name="Kinoshita T."/>
            <person name="Kohara Y."/>
            <person name="Koide E."/>
            <person name="Komatsu K."/>
            <person name="Kopischke S."/>
            <person name="Kubo M."/>
            <person name="Kyozuka J."/>
            <person name="Lagercrantz U."/>
            <person name="Lin S."/>
            <person name="Lindquist E."/>
            <person name="Lipzen A."/>
            <person name="Lu C."/>
            <person name="Luna E."/>
            <person name="Martienssen R."/>
            <person name="Minamino N."/>
            <person name="Mizutani M."/>
            <person name="Mizutani M."/>
            <person name="Mochizuki N."/>
            <person name="Monte I."/>
            <person name="Mosher R."/>
            <person name="Nagasaki H."/>
            <person name="Nakagami H."/>
            <person name="Naramoto S."/>
            <person name="Nishitani K."/>
            <person name="Ohtani M."/>
            <person name="Okamoto T."/>
            <person name="Okumura M."/>
            <person name="Phillips J."/>
            <person name="Pollak B."/>
            <person name="Reinders A."/>
            <person name="Roevekamp M."/>
            <person name="Sano R."/>
            <person name="Sawa S."/>
            <person name="Schmid M."/>
            <person name="Shirakawa M."/>
            <person name="Solano R."/>
            <person name="Spunde A."/>
            <person name="Suetsugu N."/>
            <person name="Sugano S."/>
            <person name="Sugiyama A."/>
            <person name="Sun R."/>
            <person name="Suzuki Y."/>
            <person name="Takenaka M."/>
            <person name="Takezawa D."/>
            <person name="Tomogane H."/>
            <person name="Tsuzuki M."/>
            <person name="Ueda T."/>
            <person name="Umeda M."/>
            <person name="Ward J."/>
            <person name="Watanabe Y."/>
            <person name="Yazaki K."/>
            <person name="Yokoyama R."/>
            <person name="Yoshitake Y."/>
            <person name="Yotsui I."/>
            <person name="Zachgo S."/>
            <person name="Schmutz J."/>
        </authorList>
    </citation>
    <scope>NUCLEOTIDE SEQUENCE [LARGE SCALE GENOMIC DNA]</scope>
    <source>
        <strain evidence="2">cv. B-3</strain>
    </source>
</reference>